<dbReference type="AlphaFoldDB" id="A0A183FX37"/>
<accession>A0A183FX37</accession>
<evidence type="ECO:0000313" key="3">
    <source>
        <dbReference type="WBParaSite" id="HPBE_0001307201-mRNA-1"/>
    </source>
</evidence>
<accession>A0A3P7Z3V7</accession>
<dbReference type="Proteomes" id="UP000050761">
    <property type="component" value="Unassembled WGS sequence"/>
</dbReference>
<sequence length="80" mass="8775">MLARFRTFHNYQLSDSEDGAGCRRPSRCGWSDSLAKGEPLTTLVIAAVSEIVSSQIAPHRQFLGRAESQRLREAVASGAR</sequence>
<gene>
    <name evidence="1" type="ORF">HPBE_LOCUS13073</name>
</gene>
<protein>
    <submittedName>
        <fullName evidence="3">Transcriptional regulator</fullName>
    </submittedName>
</protein>
<reference evidence="1 2" key="1">
    <citation type="submission" date="2018-11" db="EMBL/GenBank/DDBJ databases">
        <authorList>
            <consortium name="Pathogen Informatics"/>
        </authorList>
    </citation>
    <scope>NUCLEOTIDE SEQUENCE [LARGE SCALE GENOMIC DNA]</scope>
</reference>
<organism evidence="2 3">
    <name type="scientific">Heligmosomoides polygyrus</name>
    <name type="common">Parasitic roundworm</name>
    <dbReference type="NCBI Taxonomy" id="6339"/>
    <lineage>
        <taxon>Eukaryota</taxon>
        <taxon>Metazoa</taxon>
        <taxon>Ecdysozoa</taxon>
        <taxon>Nematoda</taxon>
        <taxon>Chromadorea</taxon>
        <taxon>Rhabditida</taxon>
        <taxon>Rhabditina</taxon>
        <taxon>Rhabditomorpha</taxon>
        <taxon>Strongyloidea</taxon>
        <taxon>Heligmosomidae</taxon>
        <taxon>Heligmosomoides</taxon>
    </lineage>
</organism>
<name>A0A183FX37_HELPZ</name>
<keyword evidence="2" id="KW-1185">Reference proteome</keyword>
<evidence type="ECO:0000313" key="2">
    <source>
        <dbReference type="Proteomes" id="UP000050761"/>
    </source>
</evidence>
<dbReference type="EMBL" id="UZAH01027768">
    <property type="protein sequence ID" value="VDO94801.1"/>
    <property type="molecule type" value="Genomic_DNA"/>
</dbReference>
<proteinExistence type="predicted"/>
<reference evidence="3" key="2">
    <citation type="submission" date="2019-09" db="UniProtKB">
        <authorList>
            <consortium name="WormBaseParasite"/>
        </authorList>
    </citation>
    <scope>IDENTIFICATION</scope>
</reference>
<evidence type="ECO:0000313" key="1">
    <source>
        <dbReference type="EMBL" id="VDO94801.1"/>
    </source>
</evidence>
<dbReference type="WBParaSite" id="HPBE_0001307201-mRNA-1">
    <property type="protein sequence ID" value="HPBE_0001307201-mRNA-1"/>
    <property type="gene ID" value="HPBE_0001307201"/>
</dbReference>